<dbReference type="InterPro" id="IPR036388">
    <property type="entry name" value="WH-like_DNA-bd_sf"/>
</dbReference>
<dbReference type="Gene3D" id="1.10.10.10">
    <property type="entry name" value="Winged helix-like DNA-binding domain superfamily/Winged helix DNA-binding domain"/>
    <property type="match status" value="1"/>
</dbReference>
<gene>
    <name evidence="3" type="ORF">OEG84_07965</name>
</gene>
<comment type="caution">
    <text evidence="3">The sequence shown here is derived from an EMBL/GenBank/DDBJ whole genome shotgun (WGS) entry which is preliminary data.</text>
</comment>
<dbReference type="InterPro" id="IPR058163">
    <property type="entry name" value="LysR-type_TF_proteobact-type"/>
</dbReference>
<dbReference type="SUPFAM" id="SSF46785">
    <property type="entry name" value="Winged helix' DNA-binding domain"/>
    <property type="match status" value="1"/>
</dbReference>
<dbReference type="PANTHER" id="PTHR30537:SF74">
    <property type="entry name" value="HTH-TYPE TRANSCRIPTIONAL REGULATOR TRPI"/>
    <property type="match status" value="1"/>
</dbReference>
<protein>
    <submittedName>
        <fullName evidence="3">LysR family transcriptional regulator</fullName>
    </submittedName>
</protein>
<dbReference type="RefSeq" id="WP_267653248.1">
    <property type="nucleotide sequence ID" value="NZ_JAOVZR010000001.1"/>
</dbReference>
<keyword evidence="4" id="KW-1185">Reference proteome</keyword>
<organism evidence="3 4">
    <name type="scientific">Hoeflea algicola</name>
    <dbReference type="NCBI Taxonomy" id="2983763"/>
    <lineage>
        <taxon>Bacteria</taxon>
        <taxon>Pseudomonadati</taxon>
        <taxon>Pseudomonadota</taxon>
        <taxon>Alphaproteobacteria</taxon>
        <taxon>Hyphomicrobiales</taxon>
        <taxon>Rhizobiaceae</taxon>
        <taxon>Hoeflea</taxon>
    </lineage>
</organism>
<dbReference type="InterPro" id="IPR000847">
    <property type="entry name" value="LysR_HTH_N"/>
</dbReference>
<evidence type="ECO:0000256" key="1">
    <source>
        <dbReference type="ARBA" id="ARBA00009437"/>
    </source>
</evidence>
<dbReference type="Pfam" id="PF00126">
    <property type="entry name" value="HTH_1"/>
    <property type="match status" value="1"/>
</dbReference>
<comment type="similarity">
    <text evidence="1">Belongs to the LysR transcriptional regulatory family.</text>
</comment>
<dbReference type="PROSITE" id="PS50931">
    <property type="entry name" value="HTH_LYSR"/>
    <property type="match status" value="1"/>
</dbReference>
<evidence type="ECO:0000313" key="4">
    <source>
        <dbReference type="Proteomes" id="UP001073227"/>
    </source>
</evidence>
<dbReference type="InterPro" id="IPR036390">
    <property type="entry name" value="WH_DNA-bd_sf"/>
</dbReference>
<dbReference type="Proteomes" id="UP001073227">
    <property type="component" value="Unassembled WGS sequence"/>
</dbReference>
<evidence type="ECO:0000259" key="2">
    <source>
        <dbReference type="PROSITE" id="PS50931"/>
    </source>
</evidence>
<evidence type="ECO:0000313" key="3">
    <source>
        <dbReference type="EMBL" id="MCY0147651.1"/>
    </source>
</evidence>
<accession>A0ABT3Z8P5</accession>
<reference evidence="3" key="1">
    <citation type="submission" date="2022-10" db="EMBL/GenBank/DDBJ databases">
        <title>Hoeflea sp. G2-23, isolated from marine algae.</title>
        <authorList>
            <person name="Kristyanto S."/>
            <person name="Kim J.M."/>
            <person name="Jeon C.O."/>
        </authorList>
    </citation>
    <scope>NUCLEOTIDE SEQUENCE</scope>
    <source>
        <strain evidence="3">G2-23</strain>
    </source>
</reference>
<proteinExistence type="inferred from homology"/>
<feature type="domain" description="HTH lysR-type" evidence="2">
    <location>
        <begin position="4"/>
        <end position="61"/>
    </location>
</feature>
<name>A0ABT3Z8P5_9HYPH</name>
<dbReference type="EMBL" id="JAOVZR010000001">
    <property type="protein sequence ID" value="MCY0147651.1"/>
    <property type="molecule type" value="Genomic_DNA"/>
</dbReference>
<dbReference type="PANTHER" id="PTHR30537">
    <property type="entry name" value="HTH-TYPE TRANSCRIPTIONAL REGULATOR"/>
    <property type="match status" value="1"/>
</dbReference>
<sequence>MEQPNFEAMSHFVAVARHGGLNAASRETGVPKATISRHVRQLEVSLGTLLLERGGRRMQMTEDGRILFARAAPFSQIWSQRARRSVLGTDGFAAACGLAFPPCLRGRAWGRSQHHS</sequence>